<name>A0A2P2DZK1_9LEPT</name>
<evidence type="ECO:0000313" key="2">
    <source>
        <dbReference type="EMBL" id="GBF50061.1"/>
    </source>
</evidence>
<keyword evidence="2" id="KW-0449">Lipoprotein</keyword>
<keyword evidence="3" id="KW-1185">Reference proteome</keyword>
<dbReference type="EMBL" id="BFBB01000003">
    <property type="protein sequence ID" value="GBF50061.1"/>
    <property type="molecule type" value="Genomic_DNA"/>
</dbReference>
<comment type="caution">
    <text evidence="2">The sequence shown here is derived from an EMBL/GenBank/DDBJ whole genome shotgun (WGS) entry which is preliminary data.</text>
</comment>
<accession>A0A2P2DZK1</accession>
<evidence type="ECO:0000313" key="3">
    <source>
        <dbReference type="Proteomes" id="UP000245133"/>
    </source>
</evidence>
<gene>
    <name evidence="2" type="ORF">LPTSP4_15820</name>
</gene>
<evidence type="ECO:0000256" key="1">
    <source>
        <dbReference type="SAM" id="MobiDB-lite"/>
    </source>
</evidence>
<proteinExistence type="predicted"/>
<dbReference type="AlphaFoldDB" id="A0A2P2DZK1"/>
<dbReference type="Proteomes" id="UP000245133">
    <property type="component" value="Unassembled WGS sequence"/>
</dbReference>
<feature type="region of interest" description="Disordered" evidence="1">
    <location>
        <begin position="24"/>
        <end position="51"/>
    </location>
</feature>
<organism evidence="2 3">
    <name type="scientific">Leptospira ryugenii</name>
    <dbReference type="NCBI Taxonomy" id="1917863"/>
    <lineage>
        <taxon>Bacteria</taxon>
        <taxon>Pseudomonadati</taxon>
        <taxon>Spirochaetota</taxon>
        <taxon>Spirochaetia</taxon>
        <taxon>Leptospirales</taxon>
        <taxon>Leptospiraceae</taxon>
        <taxon>Leptospira</taxon>
    </lineage>
</organism>
<sequence>MGTLNNDPALYFLGEIDSSVTTSCGTASPATTTATTQTGQTTPTQTTSSTTTNTRFSVFSQLVMKTKETLNIRFIYDVTQTQGRIDPQQGFILSGGLFGNTVSGTQGTVKWFNQGVNVDQSISGQQTLSFFNIEVNLLGTYTPGASSTNLNSCNTLDGVNCTSGQSATQCFTSDNRTCLVQSSSGTASVNIQGKLNCNAPNIVPQ</sequence>
<dbReference type="NCBIfam" id="NF047807">
    <property type="entry name" value="LIC10920_lipo"/>
    <property type="match status" value="1"/>
</dbReference>
<protein>
    <submittedName>
        <fullName evidence="2">Lipoprotein</fullName>
    </submittedName>
</protein>
<reference evidence="2 3" key="1">
    <citation type="submission" date="2018-02" db="EMBL/GenBank/DDBJ databases">
        <title>Novel Leptospira species isolated from soil and water in Japan.</title>
        <authorList>
            <person name="Nakao R."/>
            <person name="Masuzawa T."/>
        </authorList>
    </citation>
    <scope>NUCLEOTIDE SEQUENCE [LARGE SCALE GENOMIC DNA]</scope>
    <source>
        <strain evidence="2 3">YH101</strain>
    </source>
</reference>